<evidence type="ECO:0000256" key="7">
    <source>
        <dbReference type="ARBA" id="ARBA00023136"/>
    </source>
</evidence>
<dbReference type="EMBL" id="CP017555">
    <property type="protein sequence ID" value="AOW02986.1"/>
    <property type="molecule type" value="Genomic_DNA"/>
</dbReference>
<evidence type="ECO:0000256" key="5">
    <source>
        <dbReference type="ARBA" id="ARBA00022989"/>
    </source>
</evidence>
<comment type="subcellular location">
    <subcellularLocation>
        <location evidence="1">Membrane</location>
        <topology evidence="1">Single-pass type IV membrane protein</topology>
    </subcellularLocation>
</comment>
<dbReference type="PANTHER" id="PTHR19957">
    <property type="entry name" value="SYNTAXIN"/>
    <property type="match status" value="1"/>
</dbReference>
<dbReference type="InterPro" id="IPR000727">
    <property type="entry name" value="T_SNARE_dom"/>
</dbReference>
<keyword evidence="7 9" id="KW-0472">Membrane</keyword>
<evidence type="ECO:0000256" key="1">
    <source>
        <dbReference type="ARBA" id="ARBA00004211"/>
    </source>
</evidence>
<evidence type="ECO:0000313" key="11">
    <source>
        <dbReference type="EMBL" id="AOW02986.1"/>
    </source>
</evidence>
<gene>
    <name evidence="12" type="ORF">B0I71DRAFT_14816</name>
    <name evidence="11" type="ORF">YALI1_C23989g</name>
</gene>
<evidence type="ECO:0000259" key="10">
    <source>
        <dbReference type="PROSITE" id="PS50192"/>
    </source>
</evidence>
<evidence type="ECO:0000313" key="14">
    <source>
        <dbReference type="Proteomes" id="UP000256601"/>
    </source>
</evidence>
<feature type="domain" description="T-SNARE coiled-coil homology" evidence="10">
    <location>
        <begin position="215"/>
        <end position="277"/>
    </location>
</feature>
<dbReference type="GO" id="GO:0006888">
    <property type="term" value="P:endoplasmic reticulum to Golgi vesicle-mediated transport"/>
    <property type="evidence" value="ECO:0007669"/>
    <property type="project" value="EnsemblFungi"/>
</dbReference>
<keyword evidence="3" id="KW-0813">Transport</keyword>
<keyword evidence="6" id="KW-0175">Coiled coil</keyword>
<dbReference type="OrthoDB" id="421009at2759"/>
<dbReference type="GO" id="GO:0006891">
    <property type="term" value="P:intra-Golgi vesicle-mediated transport"/>
    <property type="evidence" value="ECO:0007669"/>
    <property type="project" value="EnsemblFungi"/>
</dbReference>
<dbReference type="GO" id="GO:0005484">
    <property type="term" value="F:SNAP receptor activity"/>
    <property type="evidence" value="ECO:0007669"/>
    <property type="project" value="EnsemblFungi"/>
</dbReference>
<dbReference type="Pfam" id="PF05739">
    <property type="entry name" value="SNARE"/>
    <property type="match status" value="1"/>
</dbReference>
<evidence type="ECO:0000256" key="4">
    <source>
        <dbReference type="ARBA" id="ARBA00022692"/>
    </source>
</evidence>
<dbReference type="GO" id="GO:0006886">
    <property type="term" value="P:intracellular protein transport"/>
    <property type="evidence" value="ECO:0007669"/>
    <property type="project" value="EnsemblFungi"/>
</dbReference>
<feature type="compositionally biased region" description="Low complexity" evidence="8">
    <location>
        <begin position="155"/>
        <end position="167"/>
    </location>
</feature>
<dbReference type="EMBL" id="KZ859096">
    <property type="protein sequence ID" value="RDW23271.1"/>
    <property type="molecule type" value="Genomic_DNA"/>
</dbReference>
<keyword evidence="5 9" id="KW-1133">Transmembrane helix</keyword>
<dbReference type="GO" id="GO:0048278">
    <property type="term" value="P:vesicle docking"/>
    <property type="evidence" value="ECO:0007669"/>
    <property type="project" value="TreeGrafter"/>
</dbReference>
<dbReference type="GO" id="GO:0031201">
    <property type="term" value="C:SNARE complex"/>
    <property type="evidence" value="ECO:0007669"/>
    <property type="project" value="EnsemblFungi"/>
</dbReference>
<dbReference type="AlphaFoldDB" id="A0A1H6Q4Q1"/>
<dbReference type="Gene3D" id="1.20.58.70">
    <property type="match status" value="1"/>
</dbReference>
<dbReference type="Proteomes" id="UP000256601">
    <property type="component" value="Unassembled WGS sequence"/>
</dbReference>
<reference evidence="12 14" key="2">
    <citation type="submission" date="2018-07" db="EMBL/GenBank/DDBJ databases">
        <title>Draft Genome Assemblies for Five Robust Yarrowia lipolytica Strains Exhibiting High Lipid Production and Pentose Sugar Utilization and Sugar Alcohol Secretion from Undetoxified Lignocellulosic Biomass Hydrolysates.</title>
        <authorList>
            <consortium name="DOE Joint Genome Institute"/>
            <person name="Walker C."/>
            <person name="Ryu S."/>
            <person name="Na H."/>
            <person name="Zane M."/>
            <person name="LaButti K."/>
            <person name="Lipzen A."/>
            <person name="Haridas S."/>
            <person name="Barry K."/>
            <person name="Grigoriev I.V."/>
            <person name="Quarterman J."/>
            <person name="Slininger P."/>
            <person name="Dien B."/>
            <person name="Trinh C.T."/>
        </authorList>
    </citation>
    <scope>NUCLEOTIDE SEQUENCE [LARGE SCALE GENOMIC DNA]</scope>
    <source>
        <strain evidence="12 14">YB392</strain>
    </source>
</reference>
<dbReference type="VEuPathDB" id="FungiDB:YALI0_C16819g"/>
<dbReference type="RefSeq" id="XP_501920.1">
    <property type="nucleotide sequence ID" value="XM_501920.1"/>
</dbReference>
<dbReference type="InterPro" id="IPR021538">
    <property type="entry name" value="Syntaxin-5_N"/>
</dbReference>
<dbReference type="GO" id="GO:0048280">
    <property type="term" value="P:vesicle fusion with Golgi apparatus"/>
    <property type="evidence" value="ECO:0007669"/>
    <property type="project" value="EnsemblFungi"/>
</dbReference>
<evidence type="ECO:0000256" key="3">
    <source>
        <dbReference type="ARBA" id="ARBA00022448"/>
    </source>
</evidence>
<dbReference type="Proteomes" id="UP000182444">
    <property type="component" value="Chromosome 1C"/>
</dbReference>
<proteinExistence type="inferred from homology"/>
<dbReference type="PROSITE" id="PS50192">
    <property type="entry name" value="T_SNARE"/>
    <property type="match status" value="1"/>
</dbReference>
<dbReference type="SUPFAM" id="SSF47661">
    <property type="entry name" value="t-snare proteins"/>
    <property type="match status" value="1"/>
</dbReference>
<evidence type="ECO:0000313" key="13">
    <source>
        <dbReference type="Proteomes" id="UP000182444"/>
    </source>
</evidence>
<dbReference type="SMART" id="SM00397">
    <property type="entry name" value="t_SNARE"/>
    <property type="match status" value="1"/>
</dbReference>
<dbReference type="GO" id="GO:0000139">
    <property type="term" value="C:Golgi membrane"/>
    <property type="evidence" value="ECO:0007669"/>
    <property type="project" value="TreeGrafter"/>
</dbReference>
<dbReference type="InterPro" id="IPR045242">
    <property type="entry name" value="Syntaxin"/>
</dbReference>
<feature type="transmembrane region" description="Helical" evidence="9">
    <location>
        <begin position="286"/>
        <end position="305"/>
    </location>
</feature>
<feature type="region of interest" description="Disordered" evidence="8">
    <location>
        <begin position="154"/>
        <end position="198"/>
    </location>
</feature>
<accession>A0A1H6Q4Q1</accession>
<keyword evidence="4 9" id="KW-0812">Transmembrane</keyword>
<dbReference type="VEuPathDB" id="FungiDB:YALI1_C23989g"/>
<evidence type="ECO:0000313" key="12">
    <source>
        <dbReference type="EMBL" id="RDW23271.1"/>
    </source>
</evidence>
<dbReference type="GeneID" id="2909299"/>
<dbReference type="GO" id="GO:0090083">
    <property type="term" value="P:regulation of inclusion body assembly"/>
    <property type="evidence" value="ECO:0007669"/>
    <property type="project" value="EnsemblFungi"/>
</dbReference>
<dbReference type="GO" id="GO:0005801">
    <property type="term" value="C:cis-Golgi network"/>
    <property type="evidence" value="ECO:0007669"/>
    <property type="project" value="EnsemblFungi"/>
</dbReference>
<dbReference type="CDD" id="cd15844">
    <property type="entry name" value="SNARE_syntaxin5"/>
    <property type="match status" value="1"/>
</dbReference>
<protein>
    <submittedName>
        <fullName evidence="12">t-SNARE</fullName>
    </submittedName>
</protein>
<organism evidence="11 13">
    <name type="scientific">Yarrowia lipolytica</name>
    <name type="common">Candida lipolytica</name>
    <dbReference type="NCBI Taxonomy" id="4952"/>
    <lineage>
        <taxon>Eukaryota</taxon>
        <taxon>Fungi</taxon>
        <taxon>Dikarya</taxon>
        <taxon>Ascomycota</taxon>
        <taxon>Saccharomycotina</taxon>
        <taxon>Dipodascomycetes</taxon>
        <taxon>Dipodascales</taxon>
        <taxon>Dipodascales incertae sedis</taxon>
        <taxon>Yarrowia</taxon>
    </lineage>
</organism>
<dbReference type="KEGG" id="yli:2909299"/>
<evidence type="ECO:0000256" key="9">
    <source>
        <dbReference type="SAM" id="Phobius"/>
    </source>
</evidence>
<evidence type="ECO:0000256" key="2">
    <source>
        <dbReference type="ARBA" id="ARBA00009063"/>
    </source>
</evidence>
<comment type="similarity">
    <text evidence="2">Belongs to the syntaxin family.</text>
</comment>
<dbReference type="PANTHER" id="PTHR19957:SF3">
    <property type="entry name" value="SYNTAXIN-5"/>
    <property type="match status" value="1"/>
</dbReference>
<feature type="compositionally biased region" description="Polar residues" evidence="8">
    <location>
        <begin position="173"/>
        <end position="190"/>
    </location>
</feature>
<dbReference type="Pfam" id="PF11416">
    <property type="entry name" value="Syntaxin-5_N"/>
    <property type="match status" value="1"/>
</dbReference>
<sequence length="306" mass="34204">MLSVQNRTQEFKSAVAAQARLRQNAVPAPQTRSAKSQFAQDASKIAAEIADTTQMLQRLAQLAQRKTLFDDRPVEINELTHVIKQKVSRVNEQLTQLQQRAKQSTGQKQTMEHSKNVVVLLQEKLSTVTAGFADVLEERTRNIQASKSRHEQFISATSASTQQAASSPLYGSGTASSNPYDMQMQQQDQLSGADPETSDLLTLPQQDTLLLDQQDMYVQQRSTAVEAIESTIQELGGMFSQLATMVAEQRETVARIDQNTDDISLNVSGAQRELMKYYARISSNRWLMVKVFGIVIAFFMLWVLIS</sequence>
<dbReference type="eggNOG" id="KOG0812">
    <property type="taxonomic scope" value="Eukaryota"/>
</dbReference>
<dbReference type="OMA" id="EHNHNVV"/>
<dbReference type="InterPro" id="IPR010989">
    <property type="entry name" value="SNARE"/>
</dbReference>
<reference evidence="11 13" key="1">
    <citation type="journal article" date="2016" name="PLoS ONE">
        <title>Sequence Assembly of Yarrowia lipolytica Strain W29/CLIB89 Shows Transposable Element Diversity.</title>
        <authorList>
            <person name="Magnan C."/>
            <person name="Yu J."/>
            <person name="Chang I."/>
            <person name="Jahn E."/>
            <person name="Kanomata Y."/>
            <person name="Wu J."/>
            <person name="Zeller M."/>
            <person name="Oakes M."/>
            <person name="Baldi P."/>
            <person name="Sandmeyer S."/>
        </authorList>
    </citation>
    <scope>NUCLEOTIDE SEQUENCE [LARGE SCALE GENOMIC DNA]</scope>
    <source>
        <strain evidence="11">CLIB89</strain>
        <strain evidence="13">CLIB89(W29)</strain>
    </source>
</reference>
<dbReference type="GO" id="GO:0000149">
    <property type="term" value="F:SNARE binding"/>
    <property type="evidence" value="ECO:0007669"/>
    <property type="project" value="TreeGrafter"/>
</dbReference>
<evidence type="ECO:0000256" key="6">
    <source>
        <dbReference type="ARBA" id="ARBA00023054"/>
    </source>
</evidence>
<name>A0A1H6Q4Q1_YARLL</name>
<evidence type="ECO:0000256" key="8">
    <source>
        <dbReference type="SAM" id="MobiDB-lite"/>
    </source>
</evidence>